<name>A0A9P5X7I7_9AGAR</name>
<protein>
    <recommendedName>
        <fullName evidence="4">BTB domain-containing protein</fullName>
    </recommendedName>
</protein>
<gene>
    <name evidence="2" type="ORF">P691DRAFT_709568</name>
</gene>
<organism evidence="2 3">
    <name type="scientific">Macrolepiota fuliginosa MF-IS2</name>
    <dbReference type="NCBI Taxonomy" id="1400762"/>
    <lineage>
        <taxon>Eukaryota</taxon>
        <taxon>Fungi</taxon>
        <taxon>Dikarya</taxon>
        <taxon>Basidiomycota</taxon>
        <taxon>Agaricomycotina</taxon>
        <taxon>Agaricomycetes</taxon>
        <taxon>Agaricomycetidae</taxon>
        <taxon>Agaricales</taxon>
        <taxon>Agaricineae</taxon>
        <taxon>Agaricaceae</taxon>
        <taxon>Macrolepiota</taxon>
    </lineage>
</organism>
<dbReference type="Gene3D" id="3.30.710.10">
    <property type="entry name" value="Potassium Channel Kv1.1, Chain A"/>
    <property type="match status" value="1"/>
</dbReference>
<keyword evidence="3" id="KW-1185">Reference proteome</keyword>
<comment type="caution">
    <text evidence="2">The sequence shown here is derived from an EMBL/GenBank/DDBJ whole genome shotgun (WGS) entry which is preliminary data.</text>
</comment>
<evidence type="ECO:0000313" key="2">
    <source>
        <dbReference type="EMBL" id="KAF9445918.1"/>
    </source>
</evidence>
<feature type="region of interest" description="Disordered" evidence="1">
    <location>
        <begin position="255"/>
        <end position="283"/>
    </location>
</feature>
<reference evidence="2" key="1">
    <citation type="submission" date="2020-11" db="EMBL/GenBank/DDBJ databases">
        <authorList>
            <consortium name="DOE Joint Genome Institute"/>
            <person name="Ahrendt S."/>
            <person name="Riley R."/>
            <person name="Andreopoulos W."/>
            <person name="Labutti K."/>
            <person name="Pangilinan J."/>
            <person name="Ruiz-Duenas F.J."/>
            <person name="Barrasa J.M."/>
            <person name="Sanchez-Garcia M."/>
            <person name="Camarero S."/>
            <person name="Miyauchi S."/>
            <person name="Serrano A."/>
            <person name="Linde D."/>
            <person name="Babiker R."/>
            <person name="Drula E."/>
            <person name="Ayuso-Fernandez I."/>
            <person name="Pacheco R."/>
            <person name="Padilla G."/>
            <person name="Ferreira P."/>
            <person name="Barriuso J."/>
            <person name="Kellner H."/>
            <person name="Castanera R."/>
            <person name="Alfaro M."/>
            <person name="Ramirez L."/>
            <person name="Pisabarro A.G."/>
            <person name="Kuo A."/>
            <person name="Tritt A."/>
            <person name="Lipzen A."/>
            <person name="He G."/>
            <person name="Yan M."/>
            <person name="Ng V."/>
            <person name="Cullen D."/>
            <person name="Martin F."/>
            <person name="Rosso M.-N."/>
            <person name="Henrissat B."/>
            <person name="Hibbett D."/>
            <person name="Martinez A.T."/>
            <person name="Grigoriev I.V."/>
        </authorList>
    </citation>
    <scope>NUCLEOTIDE SEQUENCE</scope>
    <source>
        <strain evidence="2">MF-IS2</strain>
    </source>
</reference>
<evidence type="ECO:0008006" key="4">
    <source>
        <dbReference type="Google" id="ProtNLM"/>
    </source>
</evidence>
<accession>A0A9P5X7I7</accession>
<evidence type="ECO:0000313" key="3">
    <source>
        <dbReference type="Proteomes" id="UP000807342"/>
    </source>
</evidence>
<dbReference type="OrthoDB" id="6359816at2759"/>
<dbReference type="Proteomes" id="UP000807342">
    <property type="component" value="Unassembled WGS sequence"/>
</dbReference>
<proteinExistence type="predicted"/>
<dbReference type="EMBL" id="MU151274">
    <property type="protein sequence ID" value="KAF9445918.1"/>
    <property type="molecule type" value="Genomic_DNA"/>
</dbReference>
<dbReference type="AlphaFoldDB" id="A0A9P5X7I7"/>
<feature type="compositionally biased region" description="Basic and acidic residues" evidence="1">
    <location>
        <begin position="260"/>
        <end position="273"/>
    </location>
</feature>
<evidence type="ECO:0000256" key="1">
    <source>
        <dbReference type="SAM" id="MobiDB-lite"/>
    </source>
</evidence>
<dbReference type="InterPro" id="IPR011333">
    <property type="entry name" value="SKP1/BTB/POZ_sf"/>
</dbReference>
<sequence length="459" mass="51172">MVQKTQPDKWEGNPPRVTSFLKFRVPRSRLSPVCGFGWRFRSAITMSRKNEASLSLWFDPHLCGGMRLSSFEIEVTIVKSRGQESIDIGPVTMVDCTEFICINDHRFSPEGSFIELTITLKFSSNDHLCFPTFDPPPVIQDGVHSVVPLPGGAPSVVKALLTSLDRPSFVDTKLYLYSARVGGRVRRPKALFGNSQLLGSSCSYFNDLLFENDFRGGVPCDLYGEDTEVIKKLADSGYGYDSDSDLESIYSDEDIDEGEEAGHDGVSSDKDNGVENAPTSRTHPTVGIRAAGLAHAINGTAYKTVKAYIMYIYTNTIEFGPLWSTRKSGRSDSPLEQDSDLGRIRCSPKSMYRFADFANIPELRERAKEGIKQNLTEQNIVTELFCSFTFKYPEIIEMETDFLVENFTAEVERALDEALQMIVVGVKPSCYQVLAFTMKRLRGQDTETAWAMVNSSVSA</sequence>